<feature type="transmembrane region" description="Helical" evidence="9">
    <location>
        <begin position="526"/>
        <end position="545"/>
    </location>
</feature>
<sequence length="707" mass="76070">MSSSRRGSAEGAPEKSPSRHGASYSAADATPAPRPDSQPPVSGSDVAPNPAATSDANAQKPEPQCSISAASQRSLELTAGLSSSLPHQQSGPLSLPKATSKSRADYVCGSSQTLEDSTGAYRSLTLQYSPRRRNQQDSWSGVTSPGGSEAPWSPMSPSSPGSRTPSVSAAGASRTWASFALPPGAADDAQTKLVHSEELFKKAASGAVTAERARSMTMQVSSGLHDQASPSPRTVTVWTGLPWRLSRPQSPSSSDKQLAAALSAEAAEFEDALAAPRLPWATLTVMWLAALAHWKFLHKHYPERCASSVAIVDEGHWSRVVFAAFHHEDFWHLTSNLVPFFFKGIVLEAALGTTYFAALFTFAVLAVGLANMAVIEIAYAYTRASYLRTMCAHTFSGVVVALQVFSFSRYSGATLHYGKYEHSAGAHWGLLLAADLEFAWPSLQRALLPVVVGLFVGLIMVAVVRVPYPRRHLYLVALPMAPATYAILCAVVAAHLYGPYAEPSAFGDATLTFKVPVWQPFMLPPLYVGSVYHLAYVLLTLFTVGRRLERHLGAFRFLLLVAALLFAVSLLRDGLRFVLWKYQLAFWSTVPPPAPHSGDCFCGLVGTLLALKAVYHGIRPDAAYRLGTVCIQVSFWPGLLLELTHFLLHARGGATFGHVTGVLVGLAVSRLLRDRRWRRHLVPAPTGSGTVVGSSRDYPETPAPGLD</sequence>
<keyword evidence="5" id="KW-0378">Hydrolase</keyword>
<accession>A0A9D4T689</accession>
<evidence type="ECO:0000256" key="8">
    <source>
        <dbReference type="SAM" id="MobiDB-lite"/>
    </source>
</evidence>
<evidence type="ECO:0000256" key="3">
    <source>
        <dbReference type="ARBA" id="ARBA00022670"/>
    </source>
</evidence>
<feature type="domain" description="Peptidase S54 rhomboid" evidence="10">
    <location>
        <begin position="315"/>
        <end position="464"/>
    </location>
</feature>
<feature type="region of interest" description="Disordered" evidence="8">
    <location>
        <begin position="688"/>
        <end position="707"/>
    </location>
</feature>
<keyword evidence="6 9" id="KW-1133">Transmembrane helix</keyword>
<feature type="transmembrane region" description="Helical" evidence="9">
    <location>
        <begin position="557"/>
        <end position="575"/>
    </location>
</feature>
<comment type="caution">
    <text evidence="11">The sequence shown here is derived from an EMBL/GenBank/DDBJ whole genome shotgun (WGS) entry which is preliminary data.</text>
</comment>
<gene>
    <name evidence="11" type="ORF">HPB52_014382</name>
</gene>
<reference evidence="11" key="2">
    <citation type="submission" date="2021-09" db="EMBL/GenBank/DDBJ databases">
        <authorList>
            <person name="Jia N."/>
            <person name="Wang J."/>
            <person name="Shi W."/>
            <person name="Du L."/>
            <person name="Sun Y."/>
            <person name="Zhan W."/>
            <person name="Jiang J."/>
            <person name="Wang Q."/>
            <person name="Zhang B."/>
            <person name="Ji P."/>
            <person name="Sakyi L.B."/>
            <person name="Cui X."/>
            <person name="Yuan T."/>
            <person name="Jiang B."/>
            <person name="Yang W."/>
            <person name="Lam T.T.-Y."/>
            <person name="Chang Q."/>
            <person name="Ding S."/>
            <person name="Wang X."/>
            <person name="Zhu J."/>
            <person name="Ruan X."/>
            <person name="Zhao L."/>
            <person name="Wei J."/>
            <person name="Que T."/>
            <person name="Du C."/>
            <person name="Cheng J."/>
            <person name="Dai P."/>
            <person name="Han X."/>
            <person name="Huang E."/>
            <person name="Gao Y."/>
            <person name="Liu J."/>
            <person name="Shao H."/>
            <person name="Ye R."/>
            <person name="Li L."/>
            <person name="Wei W."/>
            <person name="Wang X."/>
            <person name="Wang C."/>
            <person name="Huo Q."/>
            <person name="Li W."/>
            <person name="Guo W."/>
            <person name="Chen H."/>
            <person name="Chen S."/>
            <person name="Zhou L."/>
            <person name="Zhou L."/>
            <person name="Ni X."/>
            <person name="Tian J."/>
            <person name="Zhou Y."/>
            <person name="Sheng Y."/>
            <person name="Liu T."/>
            <person name="Pan Y."/>
            <person name="Xia L."/>
            <person name="Li J."/>
            <person name="Zhao F."/>
            <person name="Cao W."/>
        </authorList>
    </citation>
    <scope>NUCLEOTIDE SEQUENCE</scope>
    <source>
        <strain evidence="11">Rsan-2018</strain>
        <tissue evidence="11">Larvae</tissue>
    </source>
</reference>
<reference evidence="11" key="1">
    <citation type="journal article" date="2020" name="Cell">
        <title>Large-Scale Comparative Analyses of Tick Genomes Elucidate Their Genetic Diversity and Vector Capacities.</title>
        <authorList>
            <consortium name="Tick Genome and Microbiome Consortium (TIGMIC)"/>
            <person name="Jia N."/>
            <person name="Wang J."/>
            <person name="Shi W."/>
            <person name="Du L."/>
            <person name="Sun Y."/>
            <person name="Zhan W."/>
            <person name="Jiang J.F."/>
            <person name="Wang Q."/>
            <person name="Zhang B."/>
            <person name="Ji P."/>
            <person name="Bell-Sakyi L."/>
            <person name="Cui X.M."/>
            <person name="Yuan T.T."/>
            <person name="Jiang B.G."/>
            <person name="Yang W.F."/>
            <person name="Lam T.T."/>
            <person name="Chang Q.C."/>
            <person name="Ding S.J."/>
            <person name="Wang X.J."/>
            <person name="Zhu J.G."/>
            <person name="Ruan X.D."/>
            <person name="Zhao L."/>
            <person name="Wei J.T."/>
            <person name="Ye R.Z."/>
            <person name="Que T.C."/>
            <person name="Du C.H."/>
            <person name="Zhou Y.H."/>
            <person name="Cheng J.X."/>
            <person name="Dai P.F."/>
            <person name="Guo W.B."/>
            <person name="Han X.H."/>
            <person name="Huang E.J."/>
            <person name="Li L.F."/>
            <person name="Wei W."/>
            <person name="Gao Y.C."/>
            <person name="Liu J.Z."/>
            <person name="Shao H.Z."/>
            <person name="Wang X."/>
            <person name="Wang C.C."/>
            <person name="Yang T.C."/>
            <person name="Huo Q.B."/>
            <person name="Li W."/>
            <person name="Chen H.Y."/>
            <person name="Chen S.E."/>
            <person name="Zhou L.G."/>
            <person name="Ni X.B."/>
            <person name="Tian J.H."/>
            <person name="Sheng Y."/>
            <person name="Liu T."/>
            <person name="Pan Y.S."/>
            <person name="Xia L.Y."/>
            <person name="Li J."/>
            <person name="Zhao F."/>
            <person name="Cao W.C."/>
        </authorList>
    </citation>
    <scope>NUCLEOTIDE SEQUENCE</scope>
    <source>
        <strain evidence="11">Rsan-2018</strain>
    </source>
</reference>
<evidence type="ECO:0000256" key="2">
    <source>
        <dbReference type="ARBA" id="ARBA00009045"/>
    </source>
</evidence>
<evidence type="ECO:0000256" key="6">
    <source>
        <dbReference type="ARBA" id="ARBA00022989"/>
    </source>
</evidence>
<dbReference type="Proteomes" id="UP000821837">
    <property type="component" value="Chromosome 10"/>
</dbReference>
<dbReference type="GO" id="GO:0006508">
    <property type="term" value="P:proteolysis"/>
    <property type="evidence" value="ECO:0007669"/>
    <property type="project" value="UniProtKB-KW"/>
</dbReference>
<organism evidence="11 12">
    <name type="scientific">Rhipicephalus sanguineus</name>
    <name type="common">Brown dog tick</name>
    <name type="synonym">Ixodes sanguineus</name>
    <dbReference type="NCBI Taxonomy" id="34632"/>
    <lineage>
        <taxon>Eukaryota</taxon>
        <taxon>Metazoa</taxon>
        <taxon>Ecdysozoa</taxon>
        <taxon>Arthropoda</taxon>
        <taxon>Chelicerata</taxon>
        <taxon>Arachnida</taxon>
        <taxon>Acari</taxon>
        <taxon>Parasitiformes</taxon>
        <taxon>Ixodida</taxon>
        <taxon>Ixodoidea</taxon>
        <taxon>Ixodidae</taxon>
        <taxon>Rhipicephalinae</taxon>
        <taxon>Rhipicephalus</taxon>
        <taxon>Rhipicephalus</taxon>
    </lineage>
</organism>
<feature type="transmembrane region" description="Helical" evidence="9">
    <location>
        <begin position="386"/>
        <end position="405"/>
    </location>
</feature>
<dbReference type="Pfam" id="PF01694">
    <property type="entry name" value="Rhomboid"/>
    <property type="match status" value="2"/>
</dbReference>
<feature type="compositionally biased region" description="Low complexity" evidence="8">
    <location>
        <begin position="148"/>
        <end position="168"/>
    </location>
</feature>
<feature type="transmembrane region" description="Helical" evidence="9">
    <location>
        <begin position="653"/>
        <end position="672"/>
    </location>
</feature>
<evidence type="ECO:0000256" key="9">
    <source>
        <dbReference type="SAM" id="Phobius"/>
    </source>
</evidence>
<dbReference type="GO" id="GO:0016020">
    <property type="term" value="C:membrane"/>
    <property type="evidence" value="ECO:0007669"/>
    <property type="project" value="UniProtKB-SubCell"/>
</dbReference>
<feature type="compositionally biased region" description="Polar residues" evidence="8">
    <location>
        <begin position="136"/>
        <end position="146"/>
    </location>
</feature>
<evidence type="ECO:0000256" key="7">
    <source>
        <dbReference type="ARBA" id="ARBA00023136"/>
    </source>
</evidence>
<dbReference type="VEuPathDB" id="VectorBase:RSAN_052449"/>
<feature type="domain" description="Peptidase S54 rhomboid" evidence="10">
    <location>
        <begin position="521"/>
        <end position="673"/>
    </location>
</feature>
<dbReference type="PANTHER" id="PTHR43066">
    <property type="entry name" value="RHOMBOID-RELATED PROTEIN"/>
    <property type="match status" value="1"/>
</dbReference>
<dbReference type="InterPro" id="IPR022764">
    <property type="entry name" value="Peptidase_S54_rhomboid_dom"/>
</dbReference>
<keyword evidence="3" id="KW-0645">Protease</keyword>
<evidence type="ECO:0000313" key="12">
    <source>
        <dbReference type="Proteomes" id="UP000821837"/>
    </source>
</evidence>
<evidence type="ECO:0000256" key="5">
    <source>
        <dbReference type="ARBA" id="ARBA00022801"/>
    </source>
</evidence>
<dbReference type="InterPro" id="IPR035952">
    <property type="entry name" value="Rhomboid-like_sf"/>
</dbReference>
<proteinExistence type="inferred from homology"/>
<dbReference type="VEuPathDB" id="VectorBase:RSAN_045296"/>
<keyword evidence="4 9" id="KW-0812">Transmembrane</keyword>
<feature type="compositionally biased region" description="Polar residues" evidence="8">
    <location>
        <begin position="65"/>
        <end position="101"/>
    </location>
</feature>
<evidence type="ECO:0000313" key="11">
    <source>
        <dbReference type="EMBL" id="KAH7976451.1"/>
    </source>
</evidence>
<comment type="similarity">
    <text evidence="2">Belongs to the peptidase S54 family.</text>
</comment>
<dbReference type="SUPFAM" id="SSF144091">
    <property type="entry name" value="Rhomboid-like"/>
    <property type="match status" value="2"/>
</dbReference>
<dbReference type="PANTHER" id="PTHR43066:SF1">
    <property type="entry name" value="RHOMBOID PROTEIN 2"/>
    <property type="match status" value="1"/>
</dbReference>
<feature type="region of interest" description="Disordered" evidence="8">
    <location>
        <begin position="1"/>
        <end position="169"/>
    </location>
</feature>
<protein>
    <recommendedName>
        <fullName evidence="10">Peptidase S54 rhomboid domain-containing protein</fullName>
    </recommendedName>
</protein>
<dbReference type="EMBL" id="JABSTV010001246">
    <property type="protein sequence ID" value="KAH7976451.1"/>
    <property type="molecule type" value="Genomic_DNA"/>
</dbReference>
<comment type="subcellular location">
    <subcellularLocation>
        <location evidence="1">Membrane</location>
        <topology evidence="1">Multi-pass membrane protein</topology>
    </subcellularLocation>
</comment>
<dbReference type="AlphaFoldDB" id="A0A9D4T689"/>
<evidence type="ECO:0000259" key="10">
    <source>
        <dbReference type="Pfam" id="PF01694"/>
    </source>
</evidence>
<evidence type="ECO:0000256" key="1">
    <source>
        <dbReference type="ARBA" id="ARBA00004141"/>
    </source>
</evidence>
<dbReference type="GO" id="GO:0004252">
    <property type="term" value="F:serine-type endopeptidase activity"/>
    <property type="evidence" value="ECO:0007669"/>
    <property type="project" value="InterPro"/>
</dbReference>
<evidence type="ECO:0000256" key="4">
    <source>
        <dbReference type="ARBA" id="ARBA00022692"/>
    </source>
</evidence>
<name>A0A9D4T689_RHISA</name>
<feature type="transmembrane region" description="Helical" evidence="9">
    <location>
        <begin position="473"/>
        <end position="497"/>
    </location>
</feature>
<keyword evidence="7 9" id="KW-0472">Membrane</keyword>
<dbReference type="Gene3D" id="1.20.1540.10">
    <property type="entry name" value="Rhomboid-like"/>
    <property type="match status" value="2"/>
</dbReference>
<feature type="transmembrane region" description="Helical" evidence="9">
    <location>
        <begin position="355"/>
        <end position="374"/>
    </location>
</feature>
<feature type="transmembrane region" description="Helical" evidence="9">
    <location>
        <begin position="446"/>
        <end position="466"/>
    </location>
</feature>
<keyword evidence="12" id="KW-1185">Reference proteome</keyword>